<dbReference type="Proteomes" id="UP000789860">
    <property type="component" value="Unassembled WGS sequence"/>
</dbReference>
<reference evidence="1" key="1">
    <citation type="submission" date="2021-06" db="EMBL/GenBank/DDBJ databases">
        <authorList>
            <person name="Kallberg Y."/>
            <person name="Tangrot J."/>
            <person name="Rosling A."/>
        </authorList>
    </citation>
    <scope>NUCLEOTIDE SEQUENCE</scope>
    <source>
        <strain evidence="1">AU212A</strain>
    </source>
</reference>
<evidence type="ECO:0000313" key="1">
    <source>
        <dbReference type="EMBL" id="CAG8608291.1"/>
    </source>
</evidence>
<dbReference type="EMBL" id="CAJVPM010015498">
    <property type="protein sequence ID" value="CAG8608291.1"/>
    <property type="molecule type" value="Genomic_DNA"/>
</dbReference>
<comment type="caution">
    <text evidence="1">The sequence shown here is derived from an EMBL/GenBank/DDBJ whole genome shotgun (WGS) entry which is preliminary data.</text>
</comment>
<evidence type="ECO:0000313" key="2">
    <source>
        <dbReference type="Proteomes" id="UP000789860"/>
    </source>
</evidence>
<organism evidence="1 2">
    <name type="scientific">Scutellospora calospora</name>
    <dbReference type="NCBI Taxonomy" id="85575"/>
    <lineage>
        <taxon>Eukaryota</taxon>
        <taxon>Fungi</taxon>
        <taxon>Fungi incertae sedis</taxon>
        <taxon>Mucoromycota</taxon>
        <taxon>Glomeromycotina</taxon>
        <taxon>Glomeromycetes</taxon>
        <taxon>Diversisporales</taxon>
        <taxon>Gigasporaceae</taxon>
        <taxon>Scutellospora</taxon>
    </lineage>
</organism>
<proteinExistence type="predicted"/>
<name>A0ACA9MT13_9GLOM</name>
<gene>
    <name evidence="1" type="ORF">SCALOS_LOCUS7190</name>
</gene>
<sequence>LAEFNKTGEFKLSKQGQWPPQKFSAYYTNTIYDIISSANKSGLQLTLQMIVFELSELNFFISKVQLSHDLKNLGYYYGKGEWQNILHKFPQNIAYRTYYLHKRFENFHNKNDIPDLLKVFLDESYCNMQYNRSLTWLPKDGVVCEKEKGLMLVIFGVIIVFQNGVDNQIK</sequence>
<keyword evidence="2" id="KW-1185">Reference proteome</keyword>
<protein>
    <submittedName>
        <fullName evidence="1">6494_t:CDS:1</fullName>
    </submittedName>
</protein>
<accession>A0ACA9MT13</accession>
<feature type="non-terminal residue" evidence="1">
    <location>
        <position position="170"/>
    </location>
</feature>
<feature type="non-terminal residue" evidence="1">
    <location>
        <position position="1"/>
    </location>
</feature>